<keyword evidence="5" id="KW-0433">Leucine-rich repeat</keyword>
<evidence type="ECO:0000256" key="6">
    <source>
        <dbReference type="ARBA" id="ARBA00022692"/>
    </source>
</evidence>
<dbReference type="Pfam" id="PF13516">
    <property type="entry name" value="LRR_6"/>
    <property type="match status" value="1"/>
</dbReference>
<dbReference type="SUPFAM" id="SSF52058">
    <property type="entry name" value="L domain-like"/>
    <property type="match status" value="1"/>
</dbReference>
<evidence type="ECO:0000256" key="7">
    <source>
        <dbReference type="ARBA" id="ARBA00022729"/>
    </source>
</evidence>
<keyword evidence="6 14" id="KW-0812">Transmembrane</keyword>
<name>A0AAW1YPB0_RUBAR</name>
<keyword evidence="13" id="KW-0325">Glycoprotein</keyword>
<evidence type="ECO:0000256" key="2">
    <source>
        <dbReference type="ARBA" id="ARBA00004236"/>
    </source>
</evidence>
<dbReference type="Gene3D" id="3.80.10.10">
    <property type="entry name" value="Ribonuclease Inhibitor"/>
    <property type="match status" value="4"/>
</dbReference>
<dbReference type="PANTHER" id="PTHR48056:SF81">
    <property type="entry name" value="RECEPTOR PROTEIN-TYROSINE KINASE CEPR1"/>
    <property type="match status" value="1"/>
</dbReference>
<evidence type="ECO:0000256" key="3">
    <source>
        <dbReference type="ARBA" id="ARBA00009592"/>
    </source>
</evidence>
<dbReference type="PRINTS" id="PR00019">
    <property type="entry name" value="LEURICHRPT"/>
</dbReference>
<comment type="caution">
    <text evidence="17">The sequence shown here is derived from an EMBL/GenBank/DDBJ whole genome shotgun (WGS) entry which is preliminary data.</text>
</comment>
<comment type="subcellular location">
    <subcellularLocation>
        <location evidence="2">Cell membrane</location>
    </subcellularLocation>
    <subcellularLocation>
        <location evidence="1">Membrane</location>
        <topology evidence="1">Single-pass membrane protein</topology>
    </subcellularLocation>
</comment>
<keyword evidence="8" id="KW-0677">Repeat</keyword>
<gene>
    <name evidence="17" type="ORF">M0R45_005876</name>
</gene>
<evidence type="ECO:0000256" key="10">
    <source>
        <dbReference type="ARBA" id="ARBA00022840"/>
    </source>
</evidence>
<dbReference type="InterPro" id="IPR032675">
    <property type="entry name" value="LRR_dom_sf"/>
</dbReference>
<dbReference type="GO" id="GO:0033612">
    <property type="term" value="F:receptor serine/threonine kinase binding"/>
    <property type="evidence" value="ECO:0007669"/>
    <property type="project" value="TreeGrafter"/>
</dbReference>
<evidence type="ECO:0000256" key="5">
    <source>
        <dbReference type="ARBA" id="ARBA00022614"/>
    </source>
</evidence>
<evidence type="ECO:0000256" key="12">
    <source>
        <dbReference type="ARBA" id="ARBA00023136"/>
    </source>
</evidence>
<keyword evidence="11 14" id="KW-1133">Transmembrane helix</keyword>
<evidence type="ECO:0000256" key="14">
    <source>
        <dbReference type="SAM" id="Phobius"/>
    </source>
</evidence>
<evidence type="ECO:0000259" key="16">
    <source>
        <dbReference type="Pfam" id="PF08263"/>
    </source>
</evidence>
<dbReference type="InterPro" id="IPR050647">
    <property type="entry name" value="Plant_LRR-RLKs"/>
</dbReference>
<dbReference type="FunFam" id="3.80.10.10:FF:000383">
    <property type="entry name" value="Leucine-rich repeat receptor protein kinase EMS1"/>
    <property type="match status" value="1"/>
</dbReference>
<keyword evidence="9" id="KW-0547">Nucleotide-binding</keyword>
<dbReference type="InterPro" id="IPR003591">
    <property type="entry name" value="Leu-rich_rpt_typical-subtyp"/>
</dbReference>
<dbReference type="Pfam" id="PF08263">
    <property type="entry name" value="LRRNT_2"/>
    <property type="match status" value="1"/>
</dbReference>
<organism evidence="17 18">
    <name type="scientific">Rubus argutus</name>
    <name type="common">Southern blackberry</name>
    <dbReference type="NCBI Taxonomy" id="59490"/>
    <lineage>
        <taxon>Eukaryota</taxon>
        <taxon>Viridiplantae</taxon>
        <taxon>Streptophyta</taxon>
        <taxon>Embryophyta</taxon>
        <taxon>Tracheophyta</taxon>
        <taxon>Spermatophyta</taxon>
        <taxon>Magnoliopsida</taxon>
        <taxon>eudicotyledons</taxon>
        <taxon>Gunneridae</taxon>
        <taxon>Pentapetalae</taxon>
        <taxon>rosids</taxon>
        <taxon>fabids</taxon>
        <taxon>Rosales</taxon>
        <taxon>Rosaceae</taxon>
        <taxon>Rosoideae</taxon>
        <taxon>Rosoideae incertae sedis</taxon>
        <taxon>Rubus</taxon>
    </lineage>
</organism>
<dbReference type="PANTHER" id="PTHR48056">
    <property type="entry name" value="LRR RECEPTOR-LIKE SERINE/THREONINE-PROTEIN KINASE-RELATED"/>
    <property type="match status" value="1"/>
</dbReference>
<keyword evidence="12 14" id="KW-0472">Membrane</keyword>
<proteinExistence type="inferred from homology"/>
<comment type="similarity">
    <text evidence="3">Belongs to the RLP family.</text>
</comment>
<accession>A0AAW1YPB0</accession>
<sequence length="727" mass="79230">MPNHPVPYRVLLFICFISSFLSTNHACNKMDHDSLQSSFDTPSPLNWSSSDCCHWEGITCDENGRVTSLLLPSKGLKGGISPSLGNLTHLSHVNLSQNQLSGPLGTGLFLSMNHLEILDLSYNHLSGELPLSIPSIYIRVVNLSSNQFNGTTSSSFLQHASNLSSLNISNNLITGQIPSTICLSSSLVKLLDFSNNDFSGTVPLGLGNCSKLEVFRAGFNSLSGTLPSDLYNAFTLQEISLPSNMLFGSISDSIVNLSNLTILEIFFNQLTGTLPSHIGKLSKLKLMLLHFNKLQGFLPPSLMSCTNLVELNLAFNHLEGNISALDFSKLGQLTKLDFASNHFTGVLPTSLYSCKSLRALRLSYNDLEGQIQPEILSLESLSFLSLSSNRLTNITGAIKILMDFKILGVVILAQNFLGEHLPDGDAKIGSEFQNLRVFGMSNCQLTGQIPIWLSNLKKLEALDLSTNRLTGLIPGWLGTLPSLFFICLNNNSLSGEFPKELGSLLALQSPQAAREGHGYFELPLYTQRTNASVTSLQYNYLSNLPRAIYIRNNSLSGNIPTEIGHLQLLHELDLSANNLVGNIPDQMSNLTNLERLDLSRNHLSGGIPESLSNLHFLASFSVAYNNLQGQIPSGTQLQGFNGTAFEGNPGLCGPPLSNHCQQMNGSNVTKSIEDGHEIGNGIQWFISAALGFVVGFWGVCGPLVLSNSWRIAYFQFLSNVKDRFLGQ</sequence>
<keyword evidence="18" id="KW-1185">Reference proteome</keyword>
<feature type="transmembrane region" description="Helical" evidence="14">
    <location>
        <begin position="684"/>
        <end position="705"/>
    </location>
</feature>
<dbReference type="FunFam" id="3.80.10.10:FF:000129">
    <property type="entry name" value="Leucine-rich repeat receptor-like kinase"/>
    <property type="match status" value="1"/>
</dbReference>
<reference evidence="17 18" key="1">
    <citation type="journal article" date="2023" name="G3 (Bethesda)">
        <title>A chromosome-length genome assembly and annotation of blackberry (Rubus argutus, cv. 'Hillquist').</title>
        <authorList>
            <person name="Bruna T."/>
            <person name="Aryal R."/>
            <person name="Dudchenko O."/>
            <person name="Sargent D.J."/>
            <person name="Mead D."/>
            <person name="Buti M."/>
            <person name="Cavallini A."/>
            <person name="Hytonen T."/>
            <person name="Andres J."/>
            <person name="Pham M."/>
            <person name="Weisz D."/>
            <person name="Mascagni F."/>
            <person name="Usai G."/>
            <person name="Natali L."/>
            <person name="Bassil N."/>
            <person name="Fernandez G.E."/>
            <person name="Lomsadze A."/>
            <person name="Armour M."/>
            <person name="Olukolu B."/>
            <person name="Poorten T."/>
            <person name="Britton C."/>
            <person name="Davik J."/>
            <person name="Ashrafi H."/>
            <person name="Aiden E.L."/>
            <person name="Borodovsky M."/>
            <person name="Worthington M."/>
        </authorList>
    </citation>
    <scope>NUCLEOTIDE SEQUENCE [LARGE SCALE GENOMIC DNA]</scope>
    <source>
        <strain evidence="17">PI 553951</strain>
    </source>
</reference>
<evidence type="ECO:0000256" key="8">
    <source>
        <dbReference type="ARBA" id="ARBA00022737"/>
    </source>
</evidence>
<keyword evidence="4" id="KW-1003">Cell membrane</keyword>
<dbReference type="InterPro" id="IPR013210">
    <property type="entry name" value="LRR_N_plant-typ"/>
</dbReference>
<dbReference type="SMART" id="SM00369">
    <property type="entry name" value="LRR_TYP"/>
    <property type="match status" value="8"/>
</dbReference>
<feature type="domain" description="Leucine-rich repeat-containing N-terminal plant-type" evidence="16">
    <location>
        <begin position="36"/>
        <end position="61"/>
    </location>
</feature>
<dbReference type="Proteomes" id="UP001457282">
    <property type="component" value="Unassembled WGS sequence"/>
</dbReference>
<evidence type="ECO:0000256" key="1">
    <source>
        <dbReference type="ARBA" id="ARBA00004167"/>
    </source>
</evidence>
<dbReference type="PROSITE" id="PS51450">
    <property type="entry name" value="LRR"/>
    <property type="match status" value="2"/>
</dbReference>
<keyword evidence="10" id="KW-0067">ATP-binding</keyword>
<evidence type="ECO:0000313" key="18">
    <source>
        <dbReference type="Proteomes" id="UP001457282"/>
    </source>
</evidence>
<dbReference type="FunFam" id="3.80.10.10:FF:000213">
    <property type="entry name" value="Tyrosine-sulfated glycopeptide receptor 1"/>
    <property type="match status" value="1"/>
</dbReference>
<feature type="signal peptide" evidence="15">
    <location>
        <begin position="1"/>
        <end position="26"/>
    </location>
</feature>
<dbReference type="EMBL" id="JBEDUW010000001">
    <property type="protein sequence ID" value="KAK9950383.1"/>
    <property type="molecule type" value="Genomic_DNA"/>
</dbReference>
<dbReference type="SUPFAM" id="SSF52047">
    <property type="entry name" value="RNI-like"/>
    <property type="match status" value="1"/>
</dbReference>
<evidence type="ECO:0000256" key="13">
    <source>
        <dbReference type="ARBA" id="ARBA00023180"/>
    </source>
</evidence>
<evidence type="ECO:0000256" key="11">
    <source>
        <dbReference type="ARBA" id="ARBA00022989"/>
    </source>
</evidence>
<dbReference type="AlphaFoldDB" id="A0AAW1YPB0"/>
<evidence type="ECO:0000256" key="15">
    <source>
        <dbReference type="SAM" id="SignalP"/>
    </source>
</evidence>
<dbReference type="Pfam" id="PF13855">
    <property type="entry name" value="LRR_8"/>
    <property type="match status" value="2"/>
</dbReference>
<evidence type="ECO:0000313" key="17">
    <source>
        <dbReference type="EMBL" id="KAK9950383.1"/>
    </source>
</evidence>
<dbReference type="GO" id="GO:0005886">
    <property type="term" value="C:plasma membrane"/>
    <property type="evidence" value="ECO:0007669"/>
    <property type="project" value="UniProtKB-SubCell"/>
</dbReference>
<feature type="chain" id="PRO_5043934860" description="Leucine-rich repeat-containing N-terminal plant-type domain-containing protein" evidence="15">
    <location>
        <begin position="27"/>
        <end position="727"/>
    </location>
</feature>
<dbReference type="InterPro" id="IPR001611">
    <property type="entry name" value="Leu-rich_rpt"/>
</dbReference>
<evidence type="ECO:0000256" key="4">
    <source>
        <dbReference type="ARBA" id="ARBA00022475"/>
    </source>
</evidence>
<evidence type="ECO:0000256" key="9">
    <source>
        <dbReference type="ARBA" id="ARBA00022741"/>
    </source>
</evidence>
<dbReference type="GO" id="GO:0005524">
    <property type="term" value="F:ATP binding"/>
    <property type="evidence" value="ECO:0007669"/>
    <property type="project" value="UniProtKB-KW"/>
</dbReference>
<protein>
    <recommendedName>
        <fullName evidence="16">Leucine-rich repeat-containing N-terminal plant-type domain-containing protein</fullName>
    </recommendedName>
</protein>
<keyword evidence="7 15" id="KW-0732">Signal</keyword>
<dbReference type="Pfam" id="PF00560">
    <property type="entry name" value="LRR_1"/>
    <property type="match status" value="6"/>
</dbReference>